<dbReference type="PRINTS" id="PR01438">
    <property type="entry name" value="UNVRSLSTRESS"/>
</dbReference>
<dbReference type="EMBL" id="FNQM01000007">
    <property type="protein sequence ID" value="SEA58527.1"/>
    <property type="molecule type" value="Genomic_DNA"/>
</dbReference>
<dbReference type="Proteomes" id="UP000198703">
    <property type="component" value="Unassembled WGS sequence"/>
</dbReference>
<proteinExistence type="inferred from homology"/>
<dbReference type="InterPro" id="IPR006016">
    <property type="entry name" value="UspA"/>
</dbReference>
<reference evidence="3 4" key="1">
    <citation type="submission" date="2016-10" db="EMBL/GenBank/DDBJ databases">
        <authorList>
            <person name="de Groot N.N."/>
        </authorList>
    </citation>
    <scope>NUCLEOTIDE SEQUENCE [LARGE SCALE GENOMIC DNA]</scope>
    <source>
        <strain evidence="3 4">DSM 15345</strain>
    </source>
</reference>
<name>A0A1H4CDP8_9RHOB</name>
<dbReference type="PANTHER" id="PTHR46268">
    <property type="entry name" value="STRESS RESPONSE PROTEIN NHAX"/>
    <property type="match status" value="1"/>
</dbReference>
<organism evidence="3 4">
    <name type="scientific">Rubrimonas cliftonensis</name>
    <dbReference type="NCBI Taxonomy" id="89524"/>
    <lineage>
        <taxon>Bacteria</taxon>
        <taxon>Pseudomonadati</taxon>
        <taxon>Pseudomonadota</taxon>
        <taxon>Alphaproteobacteria</taxon>
        <taxon>Rhodobacterales</taxon>
        <taxon>Paracoccaceae</taxon>
        <taxon>Rubrimonas</taxon>
    </lineage>
</organism>
<evidence type="ECO:0000256" key="1">
    <source>
        <dbReference type="ARBA" id="ARBA00008791"/>
    </source>
</evidence>
<dbReference type="STRING" id="89524.SAMN05444370_10727"/>
<sequence length="274" mass="28760">MYRTIMTVADGEPRSLRRLQCAAELARRFDAHLSVLAFGELPMPAILAMADDGGAMMAEVFTQNLRDAEARAGRVEAELAREGVPFDVEPLAAMETGVARLVGRLARFADLVVLDQPGPDDAETAQGAALHGALFEAGAPTLVLPPSAGLTQGRSALIAWDDSREALKAVRGAMPFLRAASAIEIVVVDPDGDQATSSEGLALMLSRHGLSVGVSTIAPAGRSTSDLLRQRIRDTSSDLLVMGAYGHSRLREAILGGVTAEILADAPAPVLMGR</sequence>
<evidence type="ECO:0000313" key="3">
    <source>
        <dbReference type="EMBL" id="SEA58527.1"/>
    </source>
</evidence>
<dbReference type="Pfam" id="PF00582">
    <property type="entry name" value="Usp"/>
    <property type="match status" value="1"/>
</dbReference>
<gene>
    <name evidence="3" type="ORF">SAMN05444370_10727</name>
</gene>
<dbReference type="Gene3D" id="3.40.50.12370">
    <property type="match status" value="1"/>
</dbReference>
<dbReference type="AlphaFoldDB" id="A0A1H4CDP8"/>
<dbReference type="SUPFAM" id="SSF52402">
    <property type="entry name" value="Adenine nucleotide alpha hydrolases-like"/>
    <property type="match status" value="2"/>
</dbReference>
<dbReference type="InterPro" id="IPR006015">
    <property type="entry name" value="Universal_stress_UspA"/>
</dbReference>
<dbReference type="PANTHER" id="PTHR46268:SF15">
    <property type="entry name" value="UNIVERSAL STRESS PROTEIN HP_0031"/>
    <property type="match status" value="1"/>
</dbReference>
<dbReference type="CDD" id="cd00293">
    <property type="entry name" value="USP-like"/>
    <property type="match status" value="1"/>
</dbReference>
<dbReference type="OrthoDB" id="9804721at2"/>
<protein>
    <submittedName>
        <fullName evidence="3">Universal stress protein family protein</fullName>
    </submittedName>
</protein>
<keyword evidence="4" id="KW-1185">Reference proteome</keyword>
<evidence type="ECO:0000313" key="4">
    <source>
        <dbReference type="Proteomes" id="UP000198703"/>
    </source>
</evidence>
<feature type="domain" description="UspA" evidence="2">
    <location>
        <begin position="157"/>
        <end position="272"/>
    </location>
</feature>
<accession>A0A1H4CDP8</accession>
<dbReference type="RefSeq" id="WP_093253962.1">
    <property type="nucleotide sequence ID" value="NZ_FNQM01000007.1"/>
</dbReference>
<evidence type="ECO:0000259" key="2">
    <source>
        <dbReference type="Pfam" id="PF00582"/>
    </source>
</evidence>
<comment type="similarity">
    <text evidence="1">Belongs to the universal stress protein A family.</text>
</comment>